<dbReference type="STRING" id="1459.AF332_11850"/>
<name>A0A0M0GD66_SPOGL</name>
<comment type="caution">
    <text evidence="1">The sequence shown here is derived from an EMBL/GenBank/DDBJ whole genome shotgun (WGS) entry which is preliminary data.</text>
</comment>
<evidence type="ECO:0000313" key="2">
    <source>
        <dbReference type="Proteomes" id="UP000037109"/>
    </source>
</evidence>
<evidence type="ECO:0000313" key="1">
    <source>
        <dbReference type="EMBL" id="KON87452.1"/>
    </source>
</evidence>
<gene>
    <name evidence="1" type="ORF">AF332_11850</name>
</gene>
<dbReference type="PATRIC" id="fig|1459.3.peg.2554"/>
<sequence>MDLEINKLMESEVEEIRDIASLLYDSNQKGLSESDTYDLAGLLLGLNAKLDTFVQEETNKIYMEGFNEGYKEAKDTYQNCLYLK</sequence>
<keyword evidence="2" id="KW-1185">Reference proteome</keyword>
<dbReference type="EMBL" id="LGUF01000007">
    <property type="protein sequence ID" value="KON87452.1"/>
    <property type="molecule type" value="Genomic_DNA"/>
</dbReference>
<dbReference type="Proteomes" id="UP000037109">
    <property type="component" value="Unassembled WGS sequence"/>
</dbReference>
<accession>A0A0M0GD66</accession>
<organism evidence="1 2">
    <name type="scientific">Sporosarcina globispora</name>
    <name type="common">Bacillus globisporus</name>
    <dbReference type="NCBI Taxonomy" id="1459"/>
    <lineage>
        <taxon>Bacteria</taxon>
        <taxon>Bacillati</taxon>
        <taxon>Bacillota</taxon>
        <taxon>Bacilli</taxon>
        <taxon>Bacillales</taxon>
        <taxon>Caryophanaceae</taxon>
        <taxon>Sporosarcina</taxon>
    </lineage>
</organism>
<dbReference type="AlphaFoldDB" id="A0A0M0GD66"/>
<protein>
    <submittedName>
        <fullName evidence="1">Uncharacterized protein</fullName>
    </submittedName>
</protein>
<proteinExistence type="predicted"/>
<reference evidence="2" key="1">
    <citation type="submission" date="2015-07" db="EMBL/GenBank/DDBJ databases">
        <title>Fjat-10036 dsm4.</title>
        <authorList>
            <person name="Liu B."/>
            <person name="Wang J."/>
            <person name="Zhu Y."/>
            <person name="Liu G."/>
            <person name="Chen Q."/>
            <person name="Chen Z."/>
            <person name="Lan J."/>
            <person name="Che J."/>
            <person name="Ge C."/>
            <person name="Shi H."/>
            <person name="Pan Z."/>
            <person name="Liu X."/>
        </authorList>
    </citation>
    <scope>NUCLEOTIDE SEQUENCE [LARGE SCALE GENOMIC DNA]</scope>
    <source>
        <strain evidence="2">DSM 4</strain>
    </source>
</reference>